<evidence type="ECO:0000256" key="5">
    <source>
        <dbReference type="ARBA" id="ARBA00023136"/>
    </source>
</evidence>
<dbReference type="SUPFAM" id="SSF81321">
    <property type="entry name" value="Family A G protein-coupled receptor-like"/>
    <property type="match status" value="1"/>
</dbReference>
<keyword evidence="3" id="KW-1133">Transmembrane helix</keyword>
<evidence type="ECO:0000256" key="6">
    <source>
        <dbReference type="ARBA" id="ARBA00023170"/>
    </source>
</evidence>
<dbReference type="PROSITE" id="PS50262">
    <property type="entry name" value="G_PROTEIN_RECEP_F1_2"/>
    <property type="match status" value="1"/>
</dbReference>
<dbReference type="PRINTS" id="PR00237">
    <property type="entry name" value="GPCRRHODOPSN"/>
</dbReference>
<comment type="caution">
    <text evidence="8">The sequence shown here is derived from an EMBL/GenBank/DDBJ whole genome shotgun (WGS) entry which is preliminary data.</text>
</comment>
<dbReference type="GO" id="GO:0005886">
    <property type="term" value="C:plasma membrane"/>
    <property type="evidence" value="ECO:0007669"/>
    <property type="project" value="TreeGrafter"/>
</dbReference>
<dbReference type="AlphaFoldDB" id="A0A6S7HQE9"/>
<evidence type="ECO:0000313" key="9">
    <source>
        <dbReference type="Proteomes" id="UP001152795"/>
    </source>
</evidence>
<protein>
    <submittedName>
        <fullName evidence="8">Neuropeptide FF receptor 1-like</fullName>
    </submittedName>
</protein>
<dbReference type="InterPro" id="IPR000276">
    <property type="entry name" value="GPCR_Rhodpsn"/>
</dbReference>
<evidence type="ECO:0000256" key="3">
    <source>
        <dbReference type="ARBA" id="ARBA00022989"/>
    </source>
</evidence>
<evidence type="ECO:0000256" key="4">
    <source>
        <dbReference type="ARBA" id="ARBA00023040"/>
    </source>
</evidence>
<dbReference type="PANTHER" id="PTHR45695">
    <property type="entry name" value="LEUCOKININ RECEPTOR-RELATED"/>
    <property type="match status" value="1"/>
</dbReference>
<evidence type="ECO:0000313" key="8">
    <source>
        <dbReference type="EMBL" id="CAB4007664.1"/>
    </source>
</evidence>
<dbReference type="Proteomes" id="UP001152795">
    <property type="component" value="Unassembled WGS sequence"/>
</dbReference>
<evidence type="ECO:0000256" key="1">
    <source>
        <dbReference type="ARBA" id="ARBA00004141"/>
    </source>
</evidence>
<dbReference type="GO" id="GO:0004930">
    <property type="term" value="F:G protein-coupled receptor activity"/>
    <property type="evidence" value="ECO:0007669"/>
    <property type="project" value="UniProtKB-KW"/>
</dbReference>
<proteinExistence type="predicted"/>
<sequence length="201" mass="23374">MKGSTCGEEWPHLTYRQIYTTLLFVCFYVVPLTIVVFAYTAIVRELNKKRDYHNAALNDVRNEETQKVVSLLIKITVVFALCNLPSQLMWLWLDFGNADEIFPYFWDLLASLNVFIFANSACNPLLYYIFHDRFRQEVNLYLTKCCKKKTTERTDGNNELLCIAKNNISKNWTFGNESQSNFVMLHTNFGSTDVQTCTTQV</sequence>
<evidence type="ECO:0000256" key="2">
    <source>
        <dbReference type="ARBA" id="ARBA00022692"/>
    </source>
</evidence>
<dbReference type="OrthoDB" id="10053194at2759"/>
<keyword evidence="6 8" id="KW-0675">Receptor</keyword>
<keyword evidence="7" id="KW-0807">Transducer</keyword>
<accession>A0A6S7HQE9</accession>
<dbReference type="PANTHER" id="PTHR45695:SF9">
    <property type="entry name" value="LEUCOKININ RECEPTOR"/>
    <property type="match status" value="1"/>
</dbReference>
<keyword evidence="4" id="KW-0297">G-protein coupled receptor</keyword>
<dbReference type="Gene3D" id="1.20.1070.10">
    <property type="entry name" value="Rhodopsin 7-helix transmembrane proteins"/>
    <property type="match status" value="1"/>
</dbReference>
<gene>
    <name evidence="8" type="ORF">PACLA_8A012593</name>
</gene>
<keyword evidence="5" id="KW-0472">Membrane</keyword>
<evidence type="ECO:0000256" key="7">
    <source>
        <dbReference type="ARBA" id="ARBA00023224"/>
    </source>
</evidence>
<keyword evidence="9" id="KW-1185">Reference proteome</keyword>
<dbReference type="Pfam" id="PF00001">
    <property type="entry name" value="7tm_1"/>
    <property type="match status" value="1"/>
</dbReference>
<reference evidence="8" key="1">
    <citation type="submission" date="2020-04" db="EMBL/GenBank/DDBJ databases">
        <authorList>
            <person name="Alioto T."/>
            <person name="Alioto T."/>
            <person name="Gomez Garrido J."/>
        </authorList>
    </citation>
    <scope>NUCLEOTIDE SEQUENCE</scope>
    <source>
        <strain evidence="8">A484AB</strain>
    </source>
</reference>
<organism evidence="8 9">
    <name type="scientific">Paramuricea clavata</name>
    <name type="common">Red gorgonian</name>
    <name type="synonym">Violescent sea-whip</name>
    <dbReference type="NCBI Taxonomy" id="317549"/>
    <lineage>
        <taxon>Eukaryota</taxon>
        <taxon>Metazoa</taxon>
        <taxon>Cnidaria</taxon>
        <taxon>Anthozoa</taxon>
        <taxon>Octocorallia</taxon>
        <taxon>Malacalcyonacea</taxon>
        <taxon>Plexauridae</taxon>
        <taxon>Paramuricea</taxon>
    </lineage>
</organism>
<comment type="subcellular location">
    <subcellularLocation>
        <location evidence="1">Membrane</location>
        <topology evidence="1">Multi-pass membrane protein</topology>
    </subcellularLocation>
</comment>
<keyword evidence="2" id="KW-0812">Transmembrane</keyword>
<name>A0A6S7HQE9_PARCT</name>
<dbReference type="InterPro" id="IPR017452">
    <property type="entry name" value="GPCR_Rhodpsn_7TM"/>
</dbReference>
<dbReference type="EMBL" id="CACRXK020005869">
    <property type="protein sequence ID" value="CAB4007664.1"/>
    <property type="molecule type" value="Genomic_DNA"/>
</dbReference>